<protein>
    <submittedName>
        <fullName evidence="2">Uncharacterized protein</fullName>
    </submittedName>
</protein>
<gene>
    <name evidence="2" type="ORF">Naga_100015g21</name>
</gene>
<accession>W7TKD4</accession>
<sequence length="1396" mass="150837">MLKIITSTTHTCLQGMDAMKARPDCPRPPPWPSVAACLKDLLGGTGEGQGEGIRDHGSHRCRDAYAYLYNAVEAVAHEEETPEDLQCLIPSQGPSVVGHITRGLLPAVHSPIDFTDQVAAALPLLTVLLNDKRCCAQLAKNNRADERVLGVLLDILEGAQQQLVTKENQGAYHVHLIALADISFTAFDTLAHQACDMSHLSEEVLLKILTVLRLGVAGGFGKWAALVPARSLQTSIKLLPRLAPNARVAGHVRGLLKAILLRVLKGGSLSSSPTAEALNTEEIGMAVTALAQARSTAPQALLVRDPVSGPPPSDATYCSFVRSNFDEKRLEWLQRHDLPLAVRVVESMLPLLGPAGLSDGRVMRKVLEILNRAIRGPSTHGAGLCAETELQQGHVVRRVALEIWTSSYVLSVARDWDIIVRRVQRNKSGKEAFLRQLLRVLCKPLVHYFASAPSGNAYQGEQDSRASRLMLAILSKKEWQVYLWGALKWGRTEEALQSVGSRRDGSVRGVLLNMLATRHNDHGNDPARHRFEDGLRCLSFLVPGALPESLLPQGSWTMPDRQQIPPLEGETQLHLLILAIRVLAQHESISKCYLTFSDLHQDEKGRSIESGRPPSQGPASFSLLSSPSPSPGSVEAAGSIAGPPPLPERAIKAAWGHMLRSLLPAFVPGALPTLLSASLPSADNNRVERRIPQEMSVAVAGNWVDEVFEILLPQSTPGENGVGKGLPLSLCHTLADEALELYGASDLLVQTRLWSTVLACTYDPAPPPVPVPSTVLGPSCEAAGAVGDSQAGKAASCGHHATSPVTLGFVLIGLKALLFRPLPWNTPRTSSLPLSPLPQLILFLAGALRRLTSSEGKSQAGDPRSPRPFLHLYRLALLRLVSEVGTVGKRGPAAETTLRQACMVLTMLSHFATSPFAHVVFQDAWIPGQGMGGGILVQHWQNLLSTCLQRCRGGFVEAGEREADVEDRESLSILLEEDPVRQLRAVLSVLDPVLGPKGRDLCPHDADGTSGANGWDANRPSKQNYLAHMVLAHVYLRAVNTFVQTSRRGEGMHQRERRRTLLDTYVSAASERLLKMVEEITSSRDEPSLLRTCLCGSPSCERAVAYRGREVRSGARAGGKTWLSPCLAPPPVSWELASLAGICGSLAKWWPLSTRTESGFVKGAEAHAPSSVAAQAEDNPGVAAVSKRGVLANKGGVSILENHPICIHPCRAHLVGDVSRMVDRVLTSLGGCSRGACDISRRSSMSSAEPGPPALLKTPAPYLRALQPLLTALLTRENGDERLFMWWRVSGLSAVENLGIPLDGREYQDVRSLFQICLSRGIISSQDKALTTSLAPGNSRGEKRSAGDQEQLFLIESRDDGLRNVKKRWSGIQSAEKVVQEGKSILNAKTKRSKVA</sequence>
<feature type="compositionally biased region" description="Low complexity" evidence="1">
    <location>
        <begin position="617"/>
        <end position="639"/>
    </location>
</feature>
<keyword evidence="3" id="KW-1185">Reference proteome</keyword>
<feature type="region of interest" description="Disordered" evidence="1">
    <location>
        <begin position="604"/>
        <end position="642"/>
    </location>
</feature>
<proteinExistence type="predicted"/>
<name>W7TKD4_9STRA</name>
<dbReference type="EMBL" id="AZIL01000430">
    <property type="protein sequence ID" value="EWM27545.1"/>
    <property type="molecule type" value="Genomic_DNA"/>
</dbReference>
<reference evidence="2 3" key="1">
    <citation type="journal article" date="2014" name="Mol. Plant">
        <title>Chromosome Scale Genome Assembly and Transcriptome Profiling of Nannochloropsis gaditana in Nitrogen Depletion.</title>
        <authorList>
            <person name="Corteggiani Carpinelli E."/>
            <person name="Telatin A."/>
            <person name="Vitulo N."/>
            <person name="Forcato C."/>
            <person name="D'Angelo M."/>
            <person name="Schiavon R."/>
            <person name="Vezzi A."/>
            <person name="Giacometti G.M."/>
            <person name="Morosinotto T."/>
            <person name="Valle G."/>
        </authorList>
    </citation>
    <scope>NUCLEOTIDE SEQUENCE [LARGE SCALE GENOMIC DNA]</scope>
    <source>
        <strain evidence="2 3">B-31</strain>
    </source>
</reference>
<organism evidence="2 3">
    <name type="scientific">Nannochloropsis gaditana</name>
    <dbReference type="NCBI Taxonomy" id="72520"/>
    <lineage>
        <taxon>Eukaryota</taxon>
        <taxon>Sar</taxon>
        <taxon>Stramenopiles</taxon>
        <taxon>Ochrophyta</taxon>
        <taxon>Eustigmatophyceae</taxon>
        <taxon>Eustigmatales</taxon>
        <taxon>Monodopsidaceae</taxon>
        <taxon>Nannochloropsis</taxon>
    </lineage>
</organism>
<dbReference type="OrthoDB" id="10294185at2759"/>
<evidence type="ECO:0000313" key="3">
    <source>
        <dbReference type="Proteomes" id="UP000019335"/>
    </source>
</evidence>
<comment type="caution">
    <text evidence="2">The sequence shown here is derived from an EMBL/GenBank/DDBJ whole genome shotgun (WGS) entry which is preliminary data.</text>
</comment>
<dbReference type="Proteomes" id="UP000019335">
    <property type="component" value="Chromosome 6"/>
</dbReference>
<evidence type="ECO:0000256" key="1">
    <source>
        <dbReference type="SAM" id="MobiDB-lite"/>
    </source>
</evidence>
<evidence type="ECO:0000313" key="2">
    <source>
        <dbReference type="EMBL" id="EWM27545.1"/>
    </source>
</evidence>